<keyword evidence="1" id="KW-1185">Reference proteome</keyword>
<dbReference type="Proteomes" id="UP000189701">
    <property type="component" value="Unplaced"/>
</dbReference>
<gene>
    <name evidence="2" type="primary">LOC104217572</name>
</gene>
<protein>
    <submittedName>
        <fullName evidence="2">Uncharacterized protein LOC104217572</fullName>
    </submittedName>
</protein>
<dbReference type="RefSeq" id="XP_009766158.1">
    <property type="nucleotide sequence ID" value="XM_009767856.1"/>
</dbReference>
<dbReference type="OrthoDB" id="1688190at2759"/>
<organism evidence="1 2">
    <name type="scientific">Nicotiana sylvestris</name>
    <name type="common">Wood tobacco</name>
    <name type="synonym">South American tobacco</name>
    <dbReference type="NCBI Taxonomy" id="4096"/>
    <lineage>
        <taxon>Eukaryota</taxon>
        <taxon>Viridiplantae</taxon>
        <taxon>Streptophyta</taxon>
        <taxon>Embryophyta</taxon>
        <taxon>Tracheophyta</taxon>
        <taxon>Spermatophyta</taxon>
        <taxon>Magnoliopsida</taxon>
        <taxon>eudicotyledons</taxon>
        <taxon>Gunneridae</taxon>
        <taxon>Pentapetalae</taxon>
        <taxon>asterids</taxon>
        <taxon>lamiids</taxon>
        <taxon>Solanales</taxon>
        <taxon>Solanaceae</taxon>
        <taxon>Nicotianoideae</taxon>
        <taxon>Nicotianeae</taxon>
        <taxon>Nicotiana</taxon>
    </lineage>
</organism>
<evidence type="ECO:0000313" key="1">
    <source>
        <dbReference type="Proteomes" id="UP000189701"/>
    </source>
</evidence>
<feature type="non-terminal residue" evidence="2">
    <location>
        <position position="126"/>
    </location>
</feature>
<reference evidence="2" key="2">
    <citation type="submission" date="2025-08" db="UniProtKB">
        <authorList>
            <consortium name="RefSeq"/>
        </authorList>
    </citation>
    <scope>IDENTIFICATION</scope>
    <source>
        <tissue evidence="2">Leaf</tissue>
    </source>
</reference>
<dbReference type="PANTHER" id="PTHR11439">
    <property type="entry name" value="GAG-POL-RELATED RETROTRANSPOSON"/>
    <property type="match status" value="1"/>
</dbReference>
<dbReference type="PANTHER" id="PTHR11439:SF466">
    <property type="entry name" value="CCHC-TYPE DOMAIN-CONTAINING PROTEIN"/>
    <property type="match status" value="1"/>
</dbReference>
<name>A0A1U7VIJ1_NICSY</name>
<proteinExistence type="predicted"/>
<evidence type="ECO:0000313" key="2">
    <source>
        <dbReference type="RefSeq" id="XP_009766158.1"/>
    </source>
</evidence>
<accession>A0A1U7VIJ1</accession>
<dbReference type="eggNOG" id="KOG0017">
    <property type="taxonomic scope" value="Eukaryota"/>
</dbReference>
<sequence>MCWSWLSGCKPVSTPMEQNHKLTIVDYDKHVGNTGDAPLEDACGYEKLIGKLLYLTITRPVICFAVQVLSQFMQSPKESNMEKLKKQQTVSRSFAEAEYKSVATVVAEAIWMTSLLKELENNVEEP</sequence>
<reference evidence="1" key="1">
    <citation type="journal article" date="2013" name="Genome Biol.">
        <title>Reference genomes and transcriptomes of Nicotiana sylvestris and Nicotiana tomentosiformis.</title>
        <authorList>
            <person name="Sierro N."/>
            <person name="Battey J.N."/>
            <person name="Ouadi S."/>
            <person name="Bovet L."/>
            <person name="Goepfert S."/>
            <person name="Bakaher N."/>
            <person name="Peitsch M.C."/>
            <person name="Ivanov N.V."/>
        </authorList>
    </citation>
    <scope>NUCLEOTIDE SEQUENCE [LARGE SCALE GENOMIC DNA]</scope>
</reference>
<dbReference type="AlphaFoldDB" id="A0A1U7VIJ1"/>